<dbReference type="Gene3D" id="2.130.10.120">
    <property type="entry name" value="Prolyl oligopeptidase, N-terminal domain"/>
    <property type="match status" value="1"/>
</dbReference>
<dbReference type="InterPro" id="IPR002470">
    <property type="entry name" value="Peptidase_S9A"/>
</dbReference>
<reference evidence="7 8" key="1">
    <citation type="submission" date="2019-03" db="EMBL/GenBank/DDBJ databases">
        <title>Genomic Encyclopedia of Type Strains, Phase IV (KMG-IV): sequencing the most valuable type-strain genomes for metagenomic binning, comparative biology and taxonomic classification.</title>
        <authorList>
            <person name="Goeker M."/>
        </authorList>
    </citation>
    <scope>NUCLEOTIDE SEQUENCE [LARGE SCALE GENOMIC DNA]</scope>
    <source>
        <strain evidence="7 8">DSM 16998</strain>
    </source>
</reference>
<sequence>MTPSNLLATILTLTFVMTFNPSIAANIAGVDVPPPLPAVDVVDTLWGQPVPDPWRRLEDLTDPAVQGWMRQQADATLQILNRIPGRAALVQRLRKIDDGAAGQVGNVVRCPDGSHFYLRRNPDEEQFKVVRRGVSDNTDTVVLDPSQIERGGGPKAAVMDYQPSPDGRRLAYSLQTGGAEQGTLHVIDLATGRALIEPVTGVRYPQVSWRGDSSGFFYTRLREGYGEMSQAQRQLDQQRRYRTLDGEAGDRFVMSASQAPELGLPNFTHPGVFEIPGTEQAGAWIAYGVEPYGALAIAEMRDVLQGRARWRLVVSRADEVIAASMAEGNIYLLSTRDAPRGRVLRLSLKDPVLARATVVVPQGEGVIVSIAAARDALYLTRRSGVQVVLNRLPHAAAPPAAHNPLQRVELPVEGRVALRYAHPQQDGVVLAVGGWTMASRIWTYDSTKAEARLLPLGRAGRFDVLAGYVAREVMVPGHDGVRIPLSLVMRADLPRDGRNPTMIFGYGAYGIPNDPMLNPHTLAWMERGGIFAVAHVRGGGALGRSWHEAGQKDSKPNTWKDAISIAQWLVDQRYTQPAKLGIWGGSAGGILVGRAIIERPDLFAAAVPAVAVLDALRAEHMPGGSANVPEFGTVTREQDFPALLAMSSYHQLHEGQRLPAVMLIHGVNDNRVLVWQSSKFASRLASLKSAGKPVLLNLDYEAGHGQGSTREQSRRQMADIWSFMLWQFGDPDFQPRLAP</sequence>
<keyword evidence="4" id="KW-0732">Signal</keyword>
<keyword evidence="2" id="KW-0378">Hydrolase</keyword>
<name>A0A4R6QQ85_9BURK</name>
<evidence type="ECO:0000256" key="1">
    <source>
        <dbReference type="ARBA" id="ARBA00022670"/>
    </source>
</evidence>
<keyword evidence="1" id="KW-0645">Protease</keyword>
<dbReference type="InterPro" id="IPR001375">
    <property type="entry name" value="Peptidase_S9_cat"/>
</dbReference>
<dbReference type="SUPFAM" id="SSF50993">
    <property type="entry name" value="Peptidase/esterase 'gauge' domain"/>
    <property type="match status" value="1"/>
</dbReference>
<feature type="chain" id="PRO_5020546939" evidence="4">
    <location>
        <begin position="25"/>
        <end position="739"/>
    </location>
</feature>
<keyword evidence="3" id="KW-0720">Serine protease</keyword>
<accession>A0A4R6QQ85</accession>
<dbReference type="SUPFAM" id="SSF53474">
    <property type="entry name" value="alpha/beta-Hydrolases"/>
    <property type="match status" value="1"/>
</dbReference>
<dbReference type="RefSeq" id="WP_133699755.1">
    <property type="nucleotide sequence ID" value="NZ_SNXS01000002.1"/>
</dbReference>
<protein>
    <submittedName>
        <fullName evidence="7">Oligopeptidase B</fullName>
    </submittedName>
</protein>
<dbReference type="GO" id="GO:0006508">
    <property type="term" value="P:proteolysis"/>
    <property type="evidence" value="ECO:0007669"/>
    <property type="project" value="UniProtKB-KW"/>
</dbReference>
<dbReference type="InterPro" id="IPR023302">
    <property type="entry name" value="Pept_S9A_N"/>
</dbReference>
<evidence type="ECO:0000313" key="8">
    <source>
        <dbReference type="Proteomes" id="UP000295361"/>
    </source>
</evidence>
<evidence type="ECO:0000313" key="7">
    <source>
        <dbReference type="EMBL" id="TDP72268.1"/>
    </source>
</evidence>
<dbReference type="EMBL" id="SNXS01000002">
    <property type="protein sequence ID" value="TDP72268.1"/>
    <property type="molecule type" value="Genomic_DNA"/>
</dbReference>
<evidence type="ECO:0000256" key="4">
    <source>
        <dbReference type="SAM" id="SignalP"/>
    </source>
</evidence>
<dbReference type="GO" id="GO:0004252">
    <property type="term" value="F:serine-type endopeptidase activity"/>
    <property type="evidence" value="ECO:0007669"/>
    <property type="project" value="InterPro"/>
</dbReference>
<dbReference type="AlphaFoldDB" id="A0A4R6QQ85"/>
<feature type="domain" description="Peptidase S9A N-terminal" evidence="6">
    <location>
        <begin position="40"/>
        <end position="244"/>
    </location>
</feature>
<dbReference type="Pfam" id="PF02897">
    <property type="entry name" value="Peptidase_S9_N"/>
    <property type="match status" value="1"/>
</dbReference>
<dbReference type="Gene3D" id="3.40.50.1820">
    <property type="entry name" value="alpha/beta hydrolase"/>
    <property type="match status" value="1"/>
</dbReference>
<proteinExistence type="predicted"/>
<feature type="domain" description="Peptidase S9 prolyl oligopeptidase catalytic" evidence="5">
    <location>
        <begin position="520"/>
        <end position="729"/>
    </location>
</feature>
<evidence type="ECO:0000259" key="6">
    <source>
        <dbReference type="Pfam" id="PF02897"/>
    </source>
</evidence>
<dbReference type="PANTHER" id="PTHR42881">
    <property type="entry name" value="PROLYL ENDOPEPTIDASE"/>
    <property type="match status" value="1"/>
</dbReference>
<dbReference type="OrthoDB" id="9801421at2"/>
<dbReference type="InParanoid" id="A0A4R6QQ85"/>
<organism evidence="7 8">
    <name type="scientific">Roseateles toxinivorans</name>
    <dbReference type="NCBI Taxonomy" id="270368"/>
    <lineage>
        <taxon>Bacteria</taxon>
        <taxon>Pseudomonadati</taxon>
        <taxon>Pseudomonadota</taxon>
        <taxon>Betaproteobacteria</taxon>
        <taxon>Burkholderiales</taxon>
        <taxon>Sphaerotilaceae</taxon>
        <taxon>Roseateles</taxon>
    </lineage>
</organism>
<dbReference type="Proteomes" id="UP000295361">
    <property type="component" value="Unassembled WGS sequence"/>
</dbReference>
<feature type="signal peptide" evidence="4">
    <location>
        <begin position="1"/>
        <end position="24"/>
    </location>
</feature>
<dbReference type="PRINTS" id="PR00862">
    <property type="entry name" value="PROLIGOPTASE"/>
</dbReference>
<evidence type="ECO:0000256" key="3">
    <source>
        <dbReference type="ARBA" id="ARBA00022825"/>
    </source>
</evidence>
<gene>
    <name evidence="7" type="ORF">DES47_10213</name>
</gene>
<evidence type="ECO:0000256" key="2">
    <source>
        <dbReference type="ARBA" id="ARBA00022801"/>
    </source>
</evidence>
<dbReference type="PANTHER" id="PTHR42881:SF13">
    <property type="entry name" value="PROLYL ENDOPEPTIDASE"/>
    <property type="match status" value="1"/>
</dbReference>
<keyword evidence="8" id="KW-1185">Reference proteome</keyword>
<dbReference type="GO" id="GO:0005829">
    <property type="term" value="C:cytosol"/>
    <property type="evidence" value="ECO:0007669"/>
    <property type="project" value="TreeGrafter"/>
</dbReference>
<evidence type="ECO:0000259" key="5">
    <source>
        <dbReference type="Pfam" id="PF00326"/>
    </source>
</evidence>
<comment type="caution">
    <text evidence="7">The sequence shown here is derived from an EMBL/GenBank/DDBJ whole genome shotgun (WGS) entry which is preliminary data.</text>
</comment>
<dbReference type="GO" id="GO:0070012">
    <property type="term" value="F:oligopeptidase activity"/>
    <property type="evidence" value="ECO:0007669"/>
    <property type="project" value="TreeGrafter"/>
</dbReference>
<dbReference type="InterPro" id="IPR051167">
    <property type="entry name" value="Prolyl_oligopep/macrocyclase"/>
</dbReference>
<dbReference type="Pfam" id="PF00326">
    <property type="entry name" value="Peptidase_S9"/>
    <property type="match status" value="1"/>
</dbReference>
<dbReference type="InterPro" id="IPR029058">
    <property type="entry name" value="AB_hydrolase_fold"/>
</dbReference>